<dbReference type="Pfam" id="PF19707">
    <property type="entry name" value="DUF6204"/>
    <property type="match status" value="1"/>
</dbReference>
<keyword evidence="2" id="KW-1185">Reference proteome</keyword>
<dbReference type="RefSeq" id="WP_253669746.1">
    <property type="nucleotide sequence ID" value="NZ_JAMTCP010000011.1"/>
</dbReference>
<proteinExistence type="predicted"/>
<reference evidence="1 2" key="1">
    <citation type="submission" date="2022-06" db="EMBL/GenBank/DDBJ databases">
        <title>Genomic Encyclopedia of Archaeal and Bacterial Type Strains, Phase II (KMG-II): from individual species to whole genera.</title>
        <authorList>
            <person name="Goeker M."/>
        </authorList>
    </citation>
    <scope>NUCLEOTIDE SEQUENCE [LARGE SCALE GENOMIC DNA]</scope>
    <source>
        <strain evidence="1 2">DSM 40477</strain>
    </source>
</reference>
<accession>A0ABT1HTK9</accession>
<evidence type="ECO:0000313" key="1">
    <source>
        <dbReference type="EMBL" id="MCP2258832.1"/>
    </source>
</evidence>
<protein>
    <submittedName>
        <fullName evidence="1">Uncharacterized protein</fullName>
    </submittedName>
</protein>
<comment type="caution">
    <text evidence="1">The sequence shown here is derived from an EMBL/GenBank/DDBJ whole genome shotgun (WGS) entry which is preliminary data.</text>
</comment>
<evidence type="ECO:0000313" key="2">
    <source>
        <dbReference type="Proteomes" id="UP001205311"/>
    </source>
</evidence>
<organism evidence="1 2">
    <name type="scientific">Streptoalloteichus tenebrarius (strain ATCC 17920 / DSM 40477 / JCM 4838 / CBS 697.72 / NBRC 16177 / NCIMB 11028 / NRRL B-12390 / A12253. 1 / ISP 5477)</name>
    <name type="common">Streptomyces tenebrarius</name>
    <dbReference type="NCBI Taxonomy" id="1933"/>
    <lineage>
        <taxon>Bacteria</taxon>
        <taxon>Bacillati</taxon>
        <taxon>Actinomycetota</taxon>
        <taxon>Actinomycetes</taxon>
        <taxon>Pseudonocardiales</taxon>
        <taxon>Pseudonocardiaceae</taxon>
        <taxon>Streptoalloteichus</taxon>
    </lineage>
</organism>
<dbReference type="InterPro" id="IPR045778">
    <property type="entry name" value="DUF6204"/>
</dbReference>
<gene>
    <name evidence="1" type="ORF">LX15_002530</name>
</gene>
<dbReference type="Proteomes" id="UP001205311">
    <property type="component" value="Unassembled WGS sequence"/>
</dbReference>
<sequence>MTQRTYRILVKGRFDALDDDARARLLAAADEHDPLLAAFTEEGTLTYSRELRHFTFRYVVTASGEDADREARQQAVDKAVAALRAGGYGYRDLNATGTDMTEVRIRRKQRR</sequence>
<dbReference type="EMBL" id="JAMTCP010000011">
    <property type="protein sequence ID" value="MCP2258832.1"/>
    <property type="molecule type" value="Genomic_DNA"/>
</dbReference>
<name>A0ABT1HTK9_STRSD</name>